<reference evidence="2" key="4">
    <citation type="submission" date="2024-02" db="EMBL/GenBank/DDBJ databases">
        <title>Comparative genomics of Cryptococcus and Kwoniella reveals pathogenesis evolution and contrasting modes of karyotype evolution via chromosome fusion or intercentromeric recombination.</title>
        <authorList>
            <person name="Coelho M.A."/>
            <person name="David-Palma M."/>
            <person name="Shea T."/>
            <person name="Bowers K."/>
            <person name="McGinley-Smith S."/>
            <person name="Mohammad A.W."/>
            <person name="Gnirke A."/>
            <person name="Yurkov A.M."/>
            <person name="Nowrousian M."/>
            <person name="Sun S."/>
            <person name="Cuomo C.A."/>
            <person name="Heitman J."/>
        </authorList>
    </citation>
    <scope>NUCLEOTIDE SEQUENCE</scope>
    <source>
        <strain evidence="2">CBS 10737</strain>
    </source>
</reference>
<protein>
    <submittedName>
        <fullName evidence="1">Uncharacterized protein</fullName>
    </submittedName>
</protein>
<evidence type="ECO:0000313" key="3">
    <source>
        <dbReference type="Proteomes" id="UP000094020"/>
    </source>
</evidence>
<dbReference type="Proteomes" id="UP000094020">
    <property type="component" value="Chromosome 10"/>
</dbReference>
<organism evidence="1">
    <name type="scientific">Kwoniella pini CBS 10737</name>
    <dbReference type="NCBI Taxonomy" id="1296096"/>
    <lineage>
        <taxon>Eukaryota</taxon>
        <taxon>Fungi</taxon>
        <taxon>Dikarya</taxon>
        <taxon>Basidiomycota</taxon>
        <taxon>Agaricomycotina</taxon>
        <taxon>Tremellomycetes</taxon>
        <taxon>Tremellales</taxon>
        <taxon>Cryptococcaceae</taxon>
        <taxon>Kwoniella</taxon>
    </lineage>
</organism>
<evidence type="ECO:0000313" key="2">
    <source>
        <dbReference type="EMBL" id="WWC72833.1"/>
    </source>
</evidence>
<keyword evidence="3" id="KW-1185">Reference proteome</keyword>
<dbReference type="Gene3D" id="1.10.3620.10">
    <property type="entry name" value="YdcF like domain"/>
    <property type="match status" value="1"/>
</dbReference>
<reference evidence="2" key="2">
    <citation type="submission" date="2013-07" db="EMBL/GenBank/DDBJ databases">
        <authorList>
            <consortium name="The Broad Institute Genome Sequencing Platform"/>
            <person name="Cuomo C."/>
            <person name="Litvintseva A."/>
            <person name="Chen Y."/>
            <person name="Heitman J."/>
            <person name="Sun S."/>
            <person name="Springer D."/>
            <person name="Dromer F."/>
            <person name="Young S.K."/>
            <person name="Zeng Q."/>
            <person name="Gargeya S."/>
            <person name="Fitzgerald M."/>
            <person name="Abouelleil A."/>
            <person name="Alvarado L."/>
            <person name="Berlin A.M."/>
            <person name="Chapman S.B."/>
            <person name="Dewar J."/>
            <person name="Goldberg J."/>
            <person name="Griggs A."/>
            <person name="Gujja S."/>
            <person name="Hansen M."/>
            <person name="Howarth C."/>
            <person name="Imamovic A."/>
            <person name="Larimer J."/>
            <person name="McCowan C."/>
            <person name="Murphy C."/>
            <person name="Pearson M."/>
            <person name="Priest M."/>
            <person name="Roberts A."/>
            <person name="Saif S."/>
            <person name="Shea T."/>
            <person name="Sykes S."/>
            <person name="Wortman J."/>
            <person name="Nusbaum C."/>
            <person name="Birren B."/>
        </authorList>
    </citation>
    <scope>NUCLEOTIDE SEQUENCE</scope>
    <source>
        <strain evidence="2">CBS 10737</strain>
    </source>
</reference>
<dbReference type="PANTHER" id="PTHR30336">
    <property type="entry name" value="INNER MEMBRANE PROTEIN, PROBABLE PERMEASE"/>
    <property type="match status" value="1"/>
</dbReference>
<evidence type="ECO:0000313" key="1">
    <source>
        <dbReference type="EMBL" id="OCF48874.1"/>
    </source>
</evidence>
<dbReference type="KEGG" id="kpin:30174024"/>
<dbReference type="Gene3D" id="3.40.50.620">
    <property type="entry name" value="HUPs"/>
    <property type="match status" value="1"/>
</dbReference>
<dbReference type="GeneID" id="30174024"/>
<sequence length="290" mass="32352">MPASQTAFFPRPTQINPLLTTQHIADVNTISSFLSSPSQLFDFEDPANTVYVLVGSAILPTLKATFDHITQCQHPVTLVLSGGIGHSTSLLHDAVSRHKTYSSISADIQGLPEAQVFKLLLIEFWPSLRGSLDDGSVKLLIDDRSTNCGANAIETKRELDIHKIRPKRLFIVQDPTMHRRTLATFEKVFQDAIRTDGLELVPWSFHPKLKLSNAGLLSWDIQCPSIDKAEDFELWDSGRFIGLVLGEIPRLRDDENGYGPKGAGYIAHVDIPKEVEEAWSRLTLELKSQR</sequence>
<dbReference type="EMBL" id="CP144528">
    <property type="protein sequence ID" value="WWC72833.1"/>
    <property type="molecule type" value="Genomic_DNA"/>
</dbReference>
<dbReference type="PANTHER" id="PTHR30336:SF20">
    <property type="entry name" value="DUF218 DOMAIN-CONTAINING PROTEIN"/>
    <property type="match status" value="1"/>
</dbReference>
<reference evidence="1" key="1">
    <citation type="submission" date="2013-07" db="EMBL/GenBank/DDBJ databases">
        <title>The Genome Sequence of Cryptococcus pinus CBS10737.</title>
        <authorList>
            <consortium name="The Broad Institute Genome Sequencing Platform"/>
            <person name="Cuomo C."/>
            <person name="Litvintseva A."/>
            <person name="Chen Y."/>
            <person name="Heitman J."/>
            <person name="Sun S."/>
            <person name="Springer D."/>
            <person name="Dromer F."/>
            <person name="Young S.K."/>
            <person name="Zeng Q."/>
            <person name="Gargeya S."/>
            <person name="Fitzgerald M."/>
            <person name="Abouelleil A."/>
            <person name="Alvarado L."/>
            <person name="Berlin A.M."/>
            <person name="Chapman S.B."/>
            <person name="Dewar J."/>
            <person name="Goldberg J."/>
            <person name="Griggs A."/>
            <person name="Gujja S."/>
            <person name="Hansen M."/>
            <person name="Howarth C."/>
            <person name="Imamovic A."/>
            <person name="Larimer J."/>
            <person name="McCowan C."/>
            <person name="Murphy C."/>
            <person name="Pearson M."/>
            <person name="Priest M."/>
            <person name="Roberts A."/>
            <person name="Saif S."/>
            <person name="Shea T."/>
            <person name="Sykes S."/>
            <person name="Wortman J."/>
            <person name="Nusbaum C."/>
            <person name="Birren B."/>
        </authorList>
    </citation>
    <scope>NUCLEOTIDE SEQUENCE [LARGE SCALE GENOMIC DNA]</scope>
    <source>
        <strain evidence="1">CBS 10737</strain>
    </source>
</reference>
<reference evidence="1" key="3">
    <citation type="submission" date="2016-07" db="EMBL/GenBank/DDBJ databases">
        <title>Evolution of pathogenesis and genome organization in the Tremellales.</title>
        <authorList>
            <person name="Cuomo C."/>
            <person name="Litvintseva A."/>
            <person name="Heitman J."/>
            <person name="Chen Y."/>
            <person name="Sun S."/>
            <person name="Springer D."/>
            <person name="Dromer F."/>
            <person name="Young S."/>
            <person name="Zeng Q."/>
            <person name="Chapman S."/>
            <person name="Gujja S."/>
            <person name="Saif S."/>
            <person name="Birren B."/>
        </authorList>
    </citation>
    <scope>NUCLEOTIDE SEQUENCE</scope>
    <source>
        <strain evidence="1">CBS 10737</strain>
    </source>
</reference>
<dbReference type="EMBL" id="KI894013">
    <property type="protein sequence ID" value="OCF48874.1"/>
    <property type="molecule type" value="Genomic_DNA"/>
</dbReference>
<dbReference type="GO" id="GO:0005886">
    <property type="term" value="C:plasma membrane"/>
    <property type="evidence" value="ECO:0007669"/>
    <property type="project" value="TreeGrafter"/>
</dbReference>
<dbReference type="RefSeq" id="XP_019010093.1">
    <property type="nucleotide sequence ID" value="XM_019157375.1"/>
</dbReference>
<name>A0A1B9I035_9TREE</name>
<dbReference type="InterPro" id="IPR051599">
    <property type="entry name" value="Cell_Envelope_Assoc"/>
</dbReference>
<dbReference type="OrthoDB" id="17725at2759"/>
<dbReference type="InterPro" id="IPR014729">
    <property type="entry name" value="Rossmann-like_a/b/a_fold"/>
</dbReference>
<dbReference type="AlphaFoldDB" id="A0A1B9I035"/>
<proteinExistence type="predicted"/>
<accession>A0A1B9I035</accession>
<gene>
    <name evidence="1" type="ORF">I206_05655</name>
    <name evidence="2" type="ORF">I206_106797</name>
</gene>